<feature type="transmembrane region" description="Helical" evidence="1">
    <location>
        <begin position="21"/>
        <end position="42"/>
    </location>
</feature>
<evidence type="ECO:0000313" key="2">
    <source>
        <dbReference type="EMBL" id="MFB9885190.1"/>
    </source>
</evidence>
<feature type="transmembrane region" description="Helical" evidence="1">
    <location>
        <begin position="280"/>
        <end position="300"/>
    </location>
</feature>
<organism evidence="2 3">
    <name type="scientific">Balneatrix alpica</name>
    <dbReference type="NCBI Taxonomy" id="75684"/>
    <lineage>
        <taxon>Bacteria</taxon>
        <taxon>Pseudomonadati</taxon>
        <taxon>Pseudomonadota</taxon>
        <taxon>Gammaproteobacteria</taxon>
        <taxon>Oceanospirillales</taxon>
        <taxon>Balneatrichaceae</taxon>
        <taxon>Balneatrix</taxon>
    </lineage>
</organism>
<proteinExistence type="predicted"/>
<dbReference type="RefSeq" id="WP_027313209.1">
    <property type="nucleotide sequence ID" value="NZ_JBHLZN010000001.1"/>
</dbReference>
<evidence type="ECO:0000256" key="1">
    <source>
        <dbReference type="SAM" id="Phobius"/>
    </source>
</evidence>
<name>A0ABV5Z7H1_9GAMM</name>
<dbReference type="InterPro" id="IPR021552">
    <property type="entry name" value="ArsP_2"/>
</dbReference>
<reference evidence="2 3" key="1">
    <citation type="submission" date="2024-09" db="EMBL/GenBank/DDBJ databases">
        <authorList>
            <person name="Sun Q."/>
            <person name="Mori K."/>
        </authorList>
    </citation>
    <scope>NUCLEOTIDE SEQUENCE [LARGE SCALE GENOMIC DNA]</scope>
    <source>
        <strain evidence="2 3">ATCC 51285</strain>
    </source>
</reference>
<feature type="transmembrane region" description="Helical" evidence="1">
    <location>
        <begin position="224"/>
        <end position="243"/>
    </location>
</feature>
<keyword evidence="1" id="KW-0472">Membrane</keyword>
<accession>A0ABV5Z7H1</accession>
<dbReference type="EMBL" id="JBHLZN010000001">
    <property type="protein sequence ID" value="MFB9885190.1"/>
    <property type="molecule type" value="Genomic_DNA"/>
</dbReference>
<feature type="transmembrane region" description="Helical" evidence="1">
    <location>
        <begin position="368"/>
        <end position="390"/>
    </location>
</feature>
<keyword evidence="3" id="KW-1185">Reference proteome</keyword>
<feature type="transmembrane region" description="Helical" evidence="1">
    <location>
        <begin position="312"/>
        <end position="337"/>
    </location>
</feature>
<gene>
    <name evidence="2" type="ORF">ACFFLH_02015</name>
</gene>
<evidence type="ECO:0000313" key="3">
    <source>
        <dbReference type="Proteomes" id="UP001589628"/>
    </source>
</evidence>
<dbReference type="NCBIfam" id="NF037962">
    <property type="entry name" value="arsenic_eff"/>
    <property type="match status" value="1"/>
</dbReference>
<dbReference type="Proteomes" id="UP001589628">
    <property type="component" value="Unassembled WGS sequence"/>
</dbReference>
<protein>
    <submittedName>
        <fullName evidence="2">Manganese transporter</fullName>
    </submittedName>
</protein>
<sequence length="392" mass="42429">MDALFSSLRLPLAQLGARRKRLWLPALFSLLLLLPFSQPLVMGAIADAFWQVSSFVAATLALYKMAEQRWLQAFTQRMGQSPWQQLSFAVVMGALPGCGGAIVVVTQYIQGRISFGAVVAVLTATMGDAAFLLLATKPMDGVTVMLISMGVGVISGALVDWLHPQGIRERQSTLPPAGCRTSESPVWWLQTSDLIWMLVLMLGLAGGLLQALQYDLDSLLNLPAPSAELFGFVAGLAMLWHWALVQAEDDDHAYQHLVADDSQRPQLSQMALVLRDTSFISAWVMAAFVLFEVAIALTGVDLARWFNQAPHWVPLLGVALGLLPGCGPQIIVTSLYIQGSIPFSAQLGNAISNDGDALFPALAIAPRAALLATFYSAIPALAVAYGYYWLWE</sequence>
<feature type="transmembrane region" description="Helical" evidence="1">
    <location>
        <begin position="115"/>
        <end position="135"/>
    </location>
</feature>
<feature type="transmembrane region" description="Helical" evidence="1">
    <location>
        <begin position="48"/>
        <end position="66"/>
    </location>
</feature>
<keyword evidence="1" id="KW-1133">Transmembrane helix</keyword>
<dbReference type="Pfam" id="PF11449">
    <property type="entry name" value="ArsP_2"/>
    <property type="match status" value="1"/>
</dbReference>
<feature type="transmembrane region" description="Helical" evidence="1">
    <location>
        <begin position="86"/>
        <end position="109"/>
    </location>
</feature>
<keyword evidence="1" id="KW-0812">Transmembrane</keyword>
<feature type="transmembrane region" description="Helical" evidence="1">
    <location>
        <begin position="142"/>
        <end position="162"/>
    </location>
</feature>
<comment type="caution">
    <text evidence="2">The sequence shown here is derived from an EMBL/GenBank/DDBJ whole genome shotgun (WGS) entry which is preliminary data.</text>
</comment>
<feature type="transmembrane region" description="Helical" evidence="1">
    <location>
        <begin position="194"/>
        <end position="212"/>
    </location>
</feature>